<dbReference type="RefSeq" id="WP_313959199.1">
    <property type="nucleotide sequence ID" value="NZ_CGGL01000151.1"/>
</dbReference>
<dbReference type="Pfam" id="PF26207">
    <property type="entry name" value="Phage_phiTE_015"/>
    <property type="match status" value="1"/>
</dbReference>
<evidence type="ECO:0000313" key="1">
    <source>
        <dbReference type="EMBL" id="CNE82029.1"/>
    </source>
</evidence>
<evidence type="ECO:0000313" key="2">
    <source>
        <dbReference type="Proteomes" id="UP000041601"/>
    </source>
</evidence>
<reference evidence="1 2" key="1">
    <citation type="submission" date="2015-03" db="EMBL/GenBank/DDBJ databases">
        <authorList>
            <consortium name="Pathogen Informatics"/>
            <person name="Murphy D."/>
        </authorList>
    </citation>
    <scope>NUCLEOTIDE SEQUENCE [LARGE SCALE GENOMIC DNA]</scope>
    <source>
        <strain evidence="1 2">IP05342</strain>
    </source>
</reference>
<organism evidence="1 2">
    <name type="scientific">Yersinia enterocolitica</name>
    <dbReference type="NCBI Taxonomy" id="630"/>
    <lineage>
        <taxon>Bacteria</taxon>
        <taxon>Pseudomonadati</taxon>
        <taxon>Pseudomonadota</taxon>
        <taxon>Gammaproteobacteria</taxon>
        <taxon>Enterobacterales</taxon>
        <taxon>Yersiniaceae</taxon>
        <taxon>Yersinia</taxon>
    </lineage>
</organism>
<evidence type="ECO:0008006" key="3">
    <source>
        <dbReference type="Google" id="ProtNLM"/>
    </source>
</evidence>
<dbReference type="InterPro" id="IPR058601">
    <property type="entry name" value="Phage_phiTE_015-like"/>
</dbReference>
<proteinExistence type="predicted"/>
<name>A0ABP1YJD9_YEREN</name>
<sequence length="113" mass="12749">MMDITKSQSDFEAWLKSKMPTTYKLAYETENYCDDEDMVNLAKASVLDMRTAWQASRESLVVDVDWPEANDDFWKDGDEGAYASGHTDGRQQTTDAVVKAIRTAGIRIKGESE</sequence>
<accession>A0ABP1YJD9</accession>
<dbReference type="EMBL" id="CPXJ01000154">
    <property type="protein sequence ID" value="CNE82029.1"/>
    <property type="molecule type" value="Genomic_DNA"/>
</dbReference>
<gene>
    <name evidence="1" type="ORF">ERS137959_04667</name>
</gene>
<dbReference type="Proteomes" id="UP000041601">
    <property type="component" value="Unassembled WGS sequence"/>
</dbReference>
<comment type="caution">
    <text evidence="1">The sequence shown here is derived from an EMBL/GenBank/DDBJ whole genome shotgun (WGS) entry which is preliminary data.</text>
</comment>
<protein>
    <recommendedName>
        <fullName evidence="3">Phage protein</fullName>
    </recommendedName>
</protein>
<keyword evidence="2" id="KW-1185">Reference proteome</keyword>